<dbReference type="Pfam" id="PF13589">
    <property type="entry name" value="HATPase_c_3"/>
    <property type="match status" value="1"/>
</dbReference>
<feature type="domain" description="DNA mismatch repair protein S5" evidence="5">
    <location>
        <begin position="224"/>
        <end position="365"/>
    </location>
</feature>
<feature type="compositionally biased region" description="Pro residues" evidence="3">
    <location>
        <begin position="509"/>
        <end position="520"/>
    </location>
</feature>
<dbReference type="PANTHER" id="PTHR10073">
    <property type="entry name" value="DNA MISMATCH REPAIR PROTEIN MLH, PMS, MUTL"/>
    <property type="match status" value="1"/>
</dbReference>
<dbReference type="InterPro" id="IPR036890">
    <property type="entry name" value="HATPase_C_sf"/>
</dbReference>
<reference evidence="6 7" key="1">
    <citation type="submission" date="2015-07" db="EMBL/GenBank/DDBJ databases">
        <authorList>
            <person name="Noorani M."/>
        </authorList>
    </citation>
    <scope>NUCLEOTIDE SEQUENCE [LARGE SCALE GENOMIC DNA]</scope>
    <source>
        <strain evidence="6">BBA 69670</strain>
    </source>
</reference>
<organism evidence="6 7">
    <name type="scientific">Rhizoctonia solani</name>
    <dbReference type="NCBI Taxonomy" id="456999"/>
    <lineage>
        <taxon>Eukaryota</taxon>
        <taxon>Fungi</taxon>
        <taxon>Dikarya</taxon>
        <taxon>Basidiomycota</taxon>
        <taxon>Agaricomycotina</taxon>
        <taxon>Agaricomycetes</taxon>
        <taxon>Cantharellales</taxon>
        <taxon>Ceratobasidiaceae</taxon>
        <taxon>Rhizoctonia</taxon>
    </lineage>
</organism>
<feature type="compositionally biased region" description="Low complexity" evidence="3">
    <location>
        <begin position="625"/>
        <end position="634"/>
    </location>
</feature>
<comment type="similarity">
    <text evidence="1">Belongs to the DNA mismatch repair MutL/HexB family.</text>
</comment>
<dbReference type="GO" id="GO:0032389">
    <property type="term" value="C:MutLalpha complex"/>
    <property type="evidence" value="ECO:0007669"/>
    <property type="project" value="TreeGrafter"/>
</dbReference>
<keyword evidence="2" id="KW-0227">DNA damage</keyword>
<dbReference type="GO" id="GO:0030983">
    <property type="term" value="F:mismatched DNA binding"/>
    <property type="evidence" value="ECO:0007669"/>
    <property type="project" value="InterPro"/>
</dbReference>
<dbReference type="GO" id="GO:0140664">
    <property type="term" value="F:ATP-dependent DNA damage sensor activity"/>
    <property type="evidence" value="ECO:0007669"/>
    <property type="project" value="InterPro"/>
</dbReference>
<dbReference type="InterPro" id="IPR014721">
    <property type="entry name" value="Ribsml_uS5_D2-typ_fold_subgr"/>
</dbReference>
<dbReference type="InterPro" id="IPR014762">
    <property type="entry name" value="DNA_mismatch_repair_CS"/>
</dbReference>
<accession>A0A0K6FTD7</accession>
<gene>
    <name evidence="6" type="ORF">RSOLAG22IIIB_08542</name>
</gene>
<feature type="region of interest" description="Disordered" evidence="3">
    <location>
        <begin position="484"/>
        <end position="662"/>
    </location>
</feature>
<dbReference type="InterPro" id="IPR014790">
    <property type="entry name" value="MutL_C"/>
</dbReference>
<evidence type="ECO:0000313" key="6">
    <source>
        <dbReference type="EMBL" id="CUA69535.1"/>
    </source>
</evidence>
<feature type="compositionally biased region" description="Low complexity" evidence="3">
    <location>
        <begin position="448"/>
        <end position="463"/>
    </location>
</feature>
<sequence length="1059" mass="116590">MTDTTQTIKSIDRESVHRITSGQVVTDLQTAVKELVENSLDAGASKVRFKDQGLTSFEVIDDGSGIDKANYAATFGFRGEALASLCALCERVTIITATAEDAPMGTVLQFARSGELESSSKKVARQRGTTVLVEKLFAPLPVRRRELERMIKRDFSRALQLLQAYALVPSVGGAWLDSSQAPRGVRLTASNQTGKGPRQNQVQSAPLALPDTTVDPFQRLRANVSQVWGPKTLEHFVPLELDFTVPPEKSVLKKIGKKAEGTSDELQVRVRGLISKFAHMSGRLTSERQFFYLNGRPFEPKQIQKAFNEVYKSFNSTQMPMVIADFQLPGDTFDINVSPDKRMIMLHNEAGLISSLKTALETAFADARSTYQVNDGKLSRNNSDETKEETSTQTKLTSQTNPPRPNKKIRLASPEIESETPALGSKDTISGPPQTPKPLFRPESPSGAWSPSPARPALAPSAPVETLPSRAYASPARSVQTVLSTSNASWNRRTPAASSSQSRSSGLPPSTPPPPEPQDSPPSTDSGPTRTKYNPPGPGSKNRGAAARSAFRERLAGMALPGSQPVAQEVIDSDDEDELVEEEAVPTLEGTEATLGSTIVSSPEQDHRPAIKPAPNPEPMKIDYTTKAPAAATRTPKKPRQRHPTPELETRPAEFVKTSQLRSGHCGVDMERLKRLYGNKVLKPRSETPGPAASPALKTDWENDDSVQAEQQLSRVIQKQDFLSMDILGQFNLGFIIVRLRKKAPGGGSLDDLFIVDQHAADEKFNYERLQRTTKIQSQRLIKPKVLELSIVDELTAIDNMDVLNKNGFVIQVDKEAAEDERPKVRLVAQPMSKDTIFDMKDLEEILHQMKEGNSSDTIRCSKARAMFAMRACRSSIMIGTALKHRHMINMVRNLAGMDQPWNCPHGRPTMRHLCNLQTYQDKLKSESDWKAFTCGESQGGLSRRDLDEHIRPSTSRDTRPAPCFDRRTQPCAWISFFVPPTTPFSSVVVKTVADGTVSSCVLKEPRLASKHGRTAWDASMIVGGWRIGLGYASTKKEGKNNSCFIDVTVYLDQCDDTP</sequence>
<feature type="compositionally biased region" description="Polar residues" evidence="3">
    <location>
        <begin position="594"/>
        <end position="603"/>
    </location>
</feature>
<dbReference type="SMART" id="SM01340">
    <property type="entry name" value="DNA_mis_repair"/>
    <property type="match status" value="1"/>
</dbReference>
<dbReference type="Pfam" id="PF01119">
    <property type="entry name" value="DNA_mis_repair"/>
    <property type="match status" value="1"/>
</dbReference>
<feature type="compositionally biased region" description="Low complexity" evidence="3">
    <location>
        <begin position="492"/>
        <end position="508"/>
    </location>
</feature>
<dbReference type="CDD" id="cd03484">
    <property type="entry name" value="MutL_Trans_hPMS_2_like"/>
    <property type="match status" value="1"/>
</dbReference>
<dbReference type="SUPFAM" id="SSF55874">
    <property type="entry name" value="ATPase domain of HSP90 chaperone/DNA topoisomerase II/histidine kinase"/>
    <property type="match status" value="1"/>
</dbReference>
<dbReference type="AlphaFoldDB" id="A0A0K6FTD7"/>
<dbReference type="SUPFAM" id="SSF118116">
    <property type="entry name" value="DNA mismatch repair protein MutL"/>
    <property type="match status" value="1"/>
</dbReference>
<feature type="region of interest" description="Disordered" evidence="3">
    <location>
        <begin position="375"/>
        <end position="463"/>
    </location>
</feature>
<dbReference type="Gene3D" id="3.30.1540.20">
    <property type="entry name" value="MutL, C-terminal domain, dimerisation subdomain"/>
    <property type="match status" value="1"/>
</dbReference>
<dbReference type="EMBL" id="CYGV01000846">
    <property type="protein sequence ID" value="CUA69535.1"/>
    <property type="molecule type" value="Genomic_DNA"/>
</dbReference>
<protein>
    <submittedName>
        <fullName evidence="6">DNA mismatch repair protein PMS1</fullName>
    </submittedName>
</protein>
<dbReference type="PANTHER" id="PTHR10073:SF52">
    <property type="entry name" value="MISMATCH REPAIR ENDONUCLEASE PMS2"/>
    <property type="match status" value="1"/>
</dbReference>
<dbReference type="InterPro" id="IPR013507">
    <property type="entry name" value="DNA_mismatch_S5_2-like"/>
</dbReference>
<proteinExistence type="inferred from homology"/>
<dbReference type="SUPFAM" id="SSF54211">
    <property type="entry name" value="Ribosomal protein S5 domain 2-like"/>
    <property type="match status" value="1"/>
</dbReference>
<dbReference type="InterPro" id="IPR038973">
    <property type="entry name" value="MutL/Mlh/Pms-like"/>
</dbReference>
<evidence type="ECO:0000256" key="1">
    <source>
        <dbReference type="ARBA" id="ARBA00006082"/>
    </source>
</evidence>
<evidence type="ECO:0000313" key="7">
    <source>
        <dbReference type="Proteomes" id="UP000044841"/>
    </source>
</evidence>
<name>A0A0K6FTD7_9AGAM</name>
<dbReference type="Gene3D" id="3.30.1370.100">
    <property type="entry name" value="MutL, C-terminal domain, regulatory subdomain"/>
    <property type="match status" value="1"/>
</dbReference>
<dbReference type="InterPro" id="IPR020568">
    <property type="entry name" value="Ribosomal_Su5_D2-typ_SF"/>
</dbReference>
<dbReference type="SMART" id="SM00853">
    <property type="entry name" value="MutL_C"/>
    <property type="match status" value="1"/>
</dbReference>
<dbReference type="FunFam" id="3.30.1370.100:FF:000001">
    <property type="entry name" value="Mismatch repair endonuclease pms1, putative"/>
    <property type="match status" value="1"/>
</dbReference>
<dbReference type="PROSITE" id="PS00058">
    <property type="entry name" value="DNA_MISMATCH_REPAIR_1"/>
    <property type="match status" value="1"/>
</dbReference>
<feature type="compositionally biased region" description="Acidic residues" evidence="3">
    <location>
        <begin position="571"/>
        <end position="584"/>
    </location>
</feature>
<feature type="compositionally biased region" description="Basic and acidic residues" evidence="3">
    <location>
        <begin position="644"/>
        <end position="654"/>
    </location>
</feature>
<evidence type="ECO:0000259" key="4">
    <source>
        <dbReference type="SMART" id="SM00853"/>
    </source>
</evidence>
<dbReference type="GO" id="GO:0061982">
    <property type="term" value="P:meiosis I cell cycle process"/>
    <property type="evidence" value="ECO:0007669"/>
    <property type="project" value="UniProtKB-ARBA"/>
</dbReference>
<dbReference type="InterPro" id="IPR042120">
    <property type="entry name" value="MutL_C_dimsub"/>
</dbReference>
<dbReference type="Pfam" id="PF08676">
    <property type="entry name" value="MutL_C"/>
    <property type="match status" value="1"/>
</dbReference>
<feature type="domain" description="MutL C-terminal dimerisation" evidence="4">
    <location>
        <begin position="727"/>
        <end position="883"/>
    </location>
</feature>
<dbReference type="GO" id="GO:0006298">
    <property type="term" value="P:mismatch repair"/>
    <property type="evidence" value="ECO:0007669"/>
    <property type="project" value="InterPro"/>
</dbReference>
<evidence type="ECO:0000256" key="3">
    <source>
        <dbReference type="SAM" id="MobiDB-lite"/>
    </source>
</evidence>
<feature type="compositionally biased region" description="Polar residues" evidence="3">
    <location>
        <begin position="391"/>
        <end position="401"/>
    </location>
</feature>
<dbReference type="InterPro" id="IPR042121">
    <property type="entry name" value="MutL_C_regsub"/>
</dbReference>
<dbReference type="Gene3D" id="3.30.230.10">
    <property type="match status" value="1"/>
</dbReference>
<dbReference type="GO" id="GO:0005524">
    <property type="term" value="F:ATP binding"/>
    <property type="evidence" value="ECO:0007669"/>
    <property type="project" value="InterPro"/>
</dbReference>
<evidence type="ECO:0000256" key="2">
    <source>
        <dbReference type="ARBA" id="ARBA00022763"/>
    </source>
</evidence>
<dbReference type="GO" id="GO:0016887">
    <property type="term" value="F:ATP hydrolysis activity"/>
    <property type="evidence" value="ECO:0007669"/>
    <property type="project" value="InterPro"/>
</dbReference>
<dbReference type="Gene3D" id="3.30.565.10">
    <property type="entry name" value="Histidine kinase-like ATPase, C-terminal domain"/>
    <property type="match status" value="2"/>
</dbReference>
<feature type="region of interest" description="Disordered" evidence="3">
    <location>
        <begin position="681"/>
        <end position="701"/>
    </location>
</feature>
<evidence type="ECO:0000259" key="5">
    <source>
        <dbReference type="SMART" id="SM01340"/>
    </source>
</evidence>
<dbReference type="InterPro" id="IPR037198">
    <property type="entry name" value="MutL_C_sf"/>
</dbReference>
<dbReference type="Proteomes" id="UP000044841">
    <property type="component" value="Unassembled WGS sequence"/>
</dbReference>
<keyword evidence="7" id="KW-1185">Reference proteome</keyword>